<accession>A0A7C1CV50</accession>
<feature type="non-terminal residue" evidence="5">
    <location>
        <position position="200"/>
    </location>
</feature>
<keyword evidence="5" id="KW-0540">Nuclease</keyword>
<comment type="caution">
    <text evidence="5">The sequence shown here is derived from an EMBL/GenBank/DDBJ whole genome shotgun (WGS) entry which is preliminary data.</text>
</comment>
<dbReference type="CDD" id="cd09641">
    <property type="entry name" value="Cas3''_I"/>
    <property type="match status" value="1"/>
</dbReference>
<protein>
    <submittedName>
        <fullName evidence="5">CRISPR-associated endonuclease Cas3</fullName>
    </submittedName>
</protein>
<evidence type="ECO:0000256" key="3">
    <source>
        <dbReference type="ARBA" id="ARBA00023118"/>
    </source>
</evidence>
<dbReference type="SUPFAM" id="SSF109604">
    <property type="entry name" value="HD-domain/PDEase-like"/>
    <property type="match status" value="1"/>
</dbReference>
<dbReference type="GO" id="GO:0004519">
    <property type="term" value="F:endonuclease activity"/>
    <property type="evidence" value="ECO:0007669"/>
    <property type="project" value="UniProtKB-KW"/>
</dbReference>
<dbReference type="PROSITE" id="PS51643">
    <property type="entry name" value="HD_CAS3"/>
    <property type="match status" value="1"/>
</dbReference>
<keyword evidence="5" id="KW-0255">Endonuclease</keyword>
<dbReference type="InterPro" id="IPR006483">
    <property type="entry name" value="CRISPR-assoc_Cas3_HD"/>
</dbReference>
<dbReference type="InterPro" id="IPR003607">
    <property type="entry name" value="HD/PDEase_dom"/>
</dbReference>
<dbReference type="Gene3D" id="1.10.3210.30">
    <property type="match status" value="1"/>
</dbReference>
<dbReference type="EMBL" id="DSBT01000335">
    <property type="protein sequence ID" value="HDP78654.1"/>
    <property type="molecule type" value="Genomic_DNA"/>
</dbReference>
<dbReference type="Proteomes" id="UP000886198">
    <property type="component" value="Unassembled WGS sequence"/>
</dbReference>
<dbReference type="GO" id="GO:0016787">
    <property type="term" value="F:hydrolase activity"/>
    <property type="evidence" value="ECO:0007669"/>
    <property type="project" value="UniProtKB-KW"/>
</dbReference>
<gene>
    <name evidence="5" type="ORF">ENN47_10840</name>
</gene>
<name>A0A7C1CV50_9BACT</name>
<dbReference type="NCBIfam" id="TIGR01596">
    <property type="entry name" value="cas3_HD"/>
    <property type="match status" value="1"/>
</dbReference>
<reference evidence="5" key="1">
    <citation type="journal article" date="2020" name="mSystems">
        <title>Genome- and Community-Level Interaction Insights into Carbon Utilization and Element Cycling Functions of Hydrothermarchaeota in Hydrothermal Sediment.</title>
        <authorList>
            <person name="Zhou Z."/>
            <person name="Liu Y."/>
            <person name="Xu W."/>
            <person name="Pan J."/>
            <person name="Luo Z.H."/>
            <person name="Li M."/>
        </authorList>
    </citation>
    <scope>NUCLEOTIDE SEQUENCE [LARGE SCALE GENOMIC DNA]</scope>
    <source>
        <strain evidence="5">SpSt-1179</strain>
    </source>
</reference>
<evidence type="ECO:0000259" key="4">
    <source>
        <dbReference type="PROSITE" id="PS51643"/>
    </source>
</evidence>
<dbReference type="GO" id="GO:0051607">
    <property type="term" value="P:defense response to virus"/>
    <property type="evidence" value="ECO:0007669"/>
    <property type="project" value="UniProtKB-KW"/>
</dbReference>
<sequence length="200" mass="22930">MAGVVIYAKSKPPETLFVHTKAVVDNALSLLDEYGNRIKSSWPKSFPDLNELLRIAAVYHDLGKNYTPFQNGLRKSIKIDPLSVSSLDPHIPHSFLSAAFFLADASDLKIEDLCLKALLTRAISFHHHRDIMERLLDPDNELLKEVIKEDIQPNYERLAFMKELGIILNKPGFKGIKRILSSTWDSYWESVVRNNHDYQR</sequence>
<evidence type="ECO:0000313" key="5">
    <source>
        <dbReference type="EMBL" id="HDP78654.1"/>
    </source>
</evidence>
<dbReference type="GO" id="GO:0046872">
    <property type="term" value="F:metal ion binding"/>
    <property type="evidence" value="ECO:0007669"/>
    <property type="project" value="UniProtKB-KW"/>
</dbReference>
<keyword evidence="3" id="KW-0051">Antiviral defense</keyword>
<dbReference type="AlphaFoldDB" id="A0A7C1CV50"/>
<dbReference type="InterPro" id="IPR038257">
    <property type="entry name" value="CRISPR-assoc_Cas3_HD_sf"/>
</dbReference>
<dbReference type="SMART" id="SM00471">
    <property type="entry name" value="HDc"/>
    <property type="match status" value="1"/>
</dbReference>
<evidence type="ECO:0000256" key="1">
    <source>
        <dbReference type="ARBA" id="ARBA00022723"/>
    </source>
</evidence>
<organism evidence="5">
    <name type="scientific">Mesotoga infera</name>
    <dbReference type="NCBI Taxonomy" id="1236046"/>
    <lineage>
        <taxon>Bacteria</taxon>
        <taxon>Thermotogati</taxon>
        <taxon>Thermotogota</taxon>
        <taxon>Thermotogae</taxon>
        <taxon>Kosmotogales</taxon>
        <taxon>Kosmotogaceae</taxon>
        <taxon>Mesotoga</taxon>
    </lineage>
</organism>
<evidence type="ECO:0000256" key="2">
    <source>
        <dbReference type="ARBA" id="ARBA00022801"/>
    </source>
</evidence>
<proteinExistence type="predicted"/>
<feature type="domain" description="HD Cas3-type" evidence="4">
    <location>
        <begin position="9"/>
        <end position="189"/>
    </location>
</feature>
<keyword evidence="2" id="KW-0378">Hydrolase</keyword>
<keyword evidence="1" id="KW-0479">Metal-binding</keyword>